<dbReference type="HOGENOM" id="CLU_1688601_0_0_1"/>
<evidence type="ECO:0000313" key="3">
    <source>
        <dbReference type="Proteomes" id="UP000008744"/>
    </source>
</evidence>
<sequence>MSSLIFVYLAISLGSALAADFNPFLDLECVDCKEDCGVRSTGSSCLSLDRQRALRTFTPANVTRMTLDHYHHLQKCIPKDEVIRGAMSGRLIVGLAKGEARISCCALFAQLGCQLIKRISGTQRTCDSCKALTQDSPEIELCPCKAAHVKLCSALLLPILMMGIIYPYI</sequence>
<dbReference type="OMA" id="MTLDHYH"/>
<proteinExistence type="predicted"/>
<organism evidence="3">
    <name type="scientific">Drosophila persimilis</name>
    <name type="common">Fruit fly</name>
    <dbReference type="NCBI Taxonomy" id="7234"/>
    <lineage>
        <taxon>Eukaryota</taxon>
        <taxon>Metazoa</taxon>
        <taxon>Ecdysozoa</taxon>
        <taxon>Arthropoda</taxon>
        <taxon>Hexapoda</taxon>
        <taxon>Insecta</taxon>
        <taxon>Pterygota</taxon>
        <taxon>Neoptera</taxon>
        <taxon>Endopterygota</taxon>
        <taxon>Diptera</taxon>
        <taxon>Brachycera</taxon>
        <taxon>Muscomorpha</taxon>
        <taxon>Ephydroidea</taxon>
        <taxon>Drosophilidae</taxon>
        <taxon>Drosophila</taxon>
        <taxon>Sophophora</taxon>
    </lineage>
</organism>
<keyword evidence="1" id="KW-0732">Signal</keyword>
<reference evidence="2 3" key="1">
    <citation type="journal article" date="2007" name="Nature">
        <title>Evolution of genes and genomes on the Drosophila phylogeny.</title>
        <authorList>
            <consortium name="Drosophila 12 Genomes Consortium"/>
            <person name="Clark A.G."/>
            <person name="Eisen M.B."/>
            <person name="Smith D.R."/>
            <person name="Bergman C.M."/>
            <person name="Oliver B."/>
            <person name="Markow T.A."/>
            <person name="Kaufman T.C."/>
            <person name="Kellis M."/>
            <person name="Gelbart W."/>
            <person name="Iyer V.N."/>
            <person name="Pollard D.A."/>
            <person name="Sackton T.B."/>
            <person name="Larracuente A.M."/>
            <person name="Singh N.D."/>
            <person name="Abad J.P."/>
            <person name="Abt D.N."/>
            <person name="Adryan B."/>
            <person name="Aguade M."/>
            <person name="Akashi H."/>
            <person name="Anderson W.W."/>
            <person name="Aquadro C.F."/>
            <person name="Ardell D.H."/>
            <person name="Arguello R."/>
            <person name="Artieri C.G."/>
            <person name="Barbash D.A."/>
            <person name="Barker D."/>
            <person name="Barsanti P."/>
            <person name="Batterham P."/>
            <person name="Batzoglou S."/>
            <person name="Begun D."/>
            <person name="Bhutkar A."/>
            <person name="Blanco E."/>
            <person name="Bosak S.A."/>
            <person name="Bradley R.K."/>
            <person name="Brand A.D."/>
            <person name="Brent M.R."/>
            <person name="Brooks A.N."/>
            <person name="Brown R.H."/>
            <person name="Butlin R.K."/>
            <person name="Caggese C."/>
            <person name="Calvi B.R."/>
            <person name="Bernardo de Carvalho A."/>
            <person name="Caspi A."/>
            <person name="Castrezana S."/>
            <person name="Celniker S.E."/>
            <person name="Chang J.L."/>
            <person name="Chapple C."/>
            <person name="Chatterji S."/>
            <person name="Chinwalla A."/>
            <person name="Civetta A."/>
            <person name="Clifton S.W."/>
            <person name="Comeron J.M."/>
            <person name="Costello J.C."/>
            <person name="Coyne J.A."/>
            <person name="Daub J."/>
            <person name="David R.G."/>
            <person name="Delcher A.L."/>
            <person name="Delehaunty K."/>
            <person name="Do C.B."/>
            <person name="Ebling H."/>
            <person name="Edwards K."/>
            <person name="Eickbush T."/>
            <person name="Evans J.D."/>
            <person name="Filipski A."/>
            <person name="Findeiss S."/>
            <person name="Freyhult E."/>
            <person name="Fulton L."/>
            <person name="Fulton R."/>
            <person name="Garcia A.C."/>
            <person name="Gardiner A."/>
            <person name="Garfield D.A."/>
            <person name="Garvin B.E."/>
            <person name="Gibson G."/>
            <person name="Gilbert D."/>
            <person name="Gnerre S."/>
            <person name="Godfrey J."/>
            <person name="Good R."/>
            <person name="Gotea V."/>
            <person name="Gravely B."/>
            <person name="Greenberg A.J."/>
            <person name="Griffiths-Jones S."/>
            <person name="Gross S."/>
            <person name="Guigo R."/>
            <person name="Gustafson E.A."/>
            <person name="Haerty W."/>
            <person name="Hahn M.W."/>
            <person name="Halligan D.L."/>
            <person name="Halpern A.L."/>
            <person name="Halter G.M."/>
            <person name="Han M.V."/>
            <person name="Heger A."/>
            <person name="Hillier L."/>
            <person name="Hinrichs A.S."/>
            <person name="Holmes I."/>
            <person name="Hoskins R.A."/>
            <person name="Hubisz M.J."/>
            <person name="Hultmark D."/>
            <person name="Huntley M.A."/>
            <person name="Jaffe D.B."/>
            <person name="Jagadeeshan S."/>
            <person name="Jeck W.R."/>
            <person name="Johnson J."/>
            <person name="Jones C.D."/>
            <person name="Jordan W.C."/>
            <person name="Karpen G.H."/>
            <person name="Kataoka E."/>
            <person name="Keightley P.D."/>
            <person name="Kheradpour P."/>
            <person name="Kirkness E.F."/>
            <person name="Koerich L.B."/>
            <person name="Kristiansen K."/>
            <person name="Kudrna D."/>
            <person name="Kulathinal R.J."/>
            <person name="Kumar S."/>
            <person name="Kwok R."/>
            <person name="Lander E."/>
            <person name="Langley C.H."/>
            <person name="Lapoint R."/>
            <person name="Lazzaro B.P."/>
            <person name="Lee S.J."/>
            <person name="Levesque L."/>
            <person name="Li R."/>
            <person name="Lin C.F."/>
            <person name="Lin M.F."/>
            <person name="Lindblad-Toh K."/>
            <person name="Llopart A."/>
            <person name="Long M."/>
            <person name="Low L."/>
            <person name="Lozovsky E."/>
            <person name="Lu J."/>
            <person name="Luo M."/>
            <person name="Machado C.A."/>
            <person name="Makalowski W."/>
            <person name="Marzo M."/>
            <person name="Matsuda M."/>
            <person name="Matzkin L."/>
            <person name="McAllister B."/>
            <person name="McBride C.S."/>
            <person name="McKernan B."/>
            <person name="McKernan K."/>
            <person name="Mendez-Lago M."/>
            <person name="Minx P."/>
            <person name="Mollenhauer M.U."/>
            <person name="Montooth K."/>
            <person name="Mount S.M."/>
            <person name="Mu X."/>
            <person name="Myers E."/>
            <person name="Negre B."/>
            <person name="Newfeld S."/>
            <person name="Nielsen R."/>
            <person name="Noor M.A."/>
            <person name="O'Grady P."/>
            <person name="Pachter L."/>
            <person name="Papaceit M."/>
            <person name="Parisi M.J."/>
            <person name="Parisi M."/>
            <person name="Parts L."/>
            <person name="Pedersen J.S."/>
            <person name="Pesole G."/>
            <person name="Phillippy A.M."/>
            <person name="Ponting C.P."/>
            <person name="Pop M."/>
            <person name="Porcelli D."/>
            <person name="Powell J.R."/>
            <person name="Prohaska S."/>
            <person name="Pruitt K."/>
            <person name="Puig M."/>
            <person name="Quesneville H."/>
            <person name="Ram K.R."/>
            <person name="Rand D."/>
            <person name="Rasmussen M.D."/>
            <person name="Reed L.K."/>
            <person name="Reenan R."/>
            <person name="Reily A."/>
            <person name="Remington K.A."/>
            <person name="Rieger T.T."/>
            <person name="Ritchie M.G."/>
            <person name="Robin C."/>
            <person name="Rogers Y.H."/>
            <person name="Rohde C."/>
            <person name="Rozas J."/>
            <person name="Rubenfield M.J."/>
            <person name="Ruiz A."/>
            <person name="Russo S."/>
            <person name="Salzberg S.L."/>
            <person name="Sanchez-Gracia A."/>
            <person name="Saranga D.J."/>
            <person name="Sato H."/>
            <person name="Schaeffer S.W."/>
            <person name="Schatz M.C."/>
            <person name="Schlenke T."/>
            <person name="Schwartz R."/>
            <person name="Segarra C."/>
            <person name="Singh R.S."/>
            <person name="Sirot L."/>
            <person name="Sirota M."/>
            <person name="Sisneros N.B."/>
            <person name="Smith C.D."/>
            <person name="Smith T.F."/>
            <person name="Spieth J."/>
            <person name="Stage D.E."/>
            <person name="Stark A."/>
            <person name="Stephan W."/>
            <person name="Strausberg R.L."/>
            <person name="Strempel S."/>
            <person name="Sturgill D."/>
            <person name="Sutton G."/>
            <person name="Sutton G.G."/>
            <person name="Tao W."/>
            <person name="Teichmann S."/>
            <person name="Tobari Y.N."/>
            <person name="Tomimura Y."/>
            <person name="Tsolas J.M."/>
            <person name="Valente V.L."/>
            <person name="Venter E."/>
            <person name="Venter J.C."/>
            <person name="Vicario S."/>
            <person name="Vieira F.G."/>
            <person name="Vilella A.J."/>
            <person name="Villasante A."/>
            <person name="Walenz B."/>
            <person name="Wang J."/>
            <person name="Wasserman M."/>
            <person name="Watts T."/>
            <person name="Wilson D."/>
            <person name="Wilson R.K."/>
            <person name="Wing R.A."/>
            <person name="Wolfner M.F."/>
            <person name="Wong A."/>
            <person name="Wong G.K."/>
            <person name="Wu C.I."/>
            <person name="Wu G."/>
            <person name="Yamamoto D."/>
            <person name="Yang H.P."/>
            <person name="Yang S.P."/>
            <person name="Yorke J.A."/>
            <person name="Yoshida K."/>
            <person name="Zdobnov E."/>
            <person name="Zhang P."/>
            <person name="Zhang Y."/>
            <person name="Zimin A.V."/>
            <person name="Baldwin J."/>
            <person name="Abdouelleil A."/>
            <person name="Abdulkadir J."/>
            <person name="Abebe A."/>
            <person name="Abera B."/>
            <person name="Abreu J."/>
            <person name="Acer S.C."/>
            <person name="Aftuck L."/>
            <person name="Alexander A."/>
            <person name="An P."/>
            <person name="Anderson E."/>
            <person name="Anderson S."/>
            <person name="Arachi H."/>
            <person name="Azer M."/>
            <person name="Bachantsang P."/>
            <person name="Barry A."/>
            <person name="Bayul T."/>
            <person name="Berlin A."/>
            <person name="Bessette D."/>
            <person name="Bloom T."/>
            <person name="Blye J."/>
            <person name="Boguslavskiy L."/>
            <person name="Bonnet C."/>
            <person name="Boukhgalter B."/>
            <person name="Bourzgui I."/>
            <person name="Brown A."/>
            <person name="Cahill P."/>
            <person name="Channer S."/>
            <person name="Cheshatsang Y."/>
            <person name="Chuda L."/>
            <person name="Citroen M."/>
            <person name="Collymore A."/>
            <person name="Cooke P."/>
            <person name="Costello M."/>
            <person name="D'Aco K."/>
            <person name="Daza R."/>
            <person name="De Haan G."/>
            <person name="DeGray S."/>
            <person name="DeMaso C."/>
            <person name="Dhargay N."/>
            <person name="Dooley K."/>
            <person name="Dooley E."/>
            <person name="Doricent M."/>
            <person name="Dorje P."/>
            <person name="Dorjee K."/>
            <person name="Dupes A."/>
            <person name="Elong R."/>
            <person name="Falk J."/>
            <person name="Farina A."/>
            <person name="Faro S."/>
            <person name="Ferguson D."/>
            <person name="Fisher S."/>
            <person name="Foley C.D."/>
            <person name="Franke A."/>
            <person name="Friedrich D."/>
            <person name="Gadbois L."/>
            <person name="Gearin G."/>
            <person name="Gearin C.R."/>
            <person name="Giannoukos G."/>
            <person name="Goode T."/>
            <person name="Graham J."/>
            <person name="Grandbois E."/>
            <person name="Grewal S."/>
            <person name="Gyaltsen K."/>
            <person name="Hafez N."/>
            <person name="Hagos B."/>
            <person name="Hall J."/>
            <person name="Henson C."/>
            <person name="Hollinger A."/>
            <person name="Honan T."/>
            <person name="Huard M.D."/>
            <person name="Hughes L."/>
            <person name="Hurhula B."/>
            <person name="Husby M.E."/>
            <person name="Kamat A."/>
            <person name="Kanga B."/>
            <person name="Kashin S."/>
            <person name="Khazanovich D."/>
            <person name="Kisner P."/>
            <person name="Lance K."/>
            <person name="Lara M."/>
            <person name="Lee W."/>
            <person name="Lennon N."/>
            <person name="Letendre F."/>
            <person name="LeVine R."/>
            <person name="Lipovsky A."/>
            <person name="Liu X."/>
            <person name="Liu J."/>
            <person name="Liu S."/>
            <person name="Lokyitsang T."/>
            <person name="Lokyitsang Y."/>
            <person name="Lubonja R."/>
            <person name="Lui A."/>
            <person name="MacDonald P."/>
            <person name="Magnisalis V."/>
            <person name="Maru K."/>
            <person name="Matthews C."/>
            <person name="McCusker W."/>
            <person name="McDonough S."/>
            <person name="Mehta T."/>
            <person name="Meldrim J."/>
            <person name="Meneus L."/>
            <person name="Mihai O."/>
            <person name="Mihalev A."/>
            <person name="Mihova T."/>
            <person name="Mittelman R."/>
            <person name="Mlenga V."/>
            <person name="Montmayeur A."/>
            <person name="Mulrain L."/>
            <person name="Navidi A."/>
            <person name="Naylor J."/>
            <person name="Negash T."/>
            <person name="Nguyen T."/>
            <person name="Nguyen N."/>
            <person name="Nicol R."/>
            <person name="Norbu C."/>
            <person name="Norbu N."/>
            <person name="Novod N."/>
            <person name="O'Neill B."/>
            <person name="Osman S."/>
            <person name="Markiewicz E."/>
            <person name="Oyono O.L."/>
            <person name="Patti C."/>
            <person name="Phunkhang P."/>
            <person name="Pierre F."/>
            <person name="Priest M."/>
            <person name="Raghuraman S."/>
            <person name="Rege F."/>
            <person name="Reyes R."/>
            <person name="Rise C."/>
            <person name="Rogov P."/>
            <person name="Ross K."/>
            <person name="Ryan E."/>
            <person name="Settipalli S."/>
            <person name="Shea T."/>
            <person name="Sherpa N."/>
            <person name="Shi L."/>
            <person name="Shih D."/>
            <person name="Sparrow T."/>
            <person name="Spaulding J."/>
            <person name="Stalker J."/>
            <person name="Stange-Thomann N."/>
            <person name="Stavropoulos S."/>
            <person name="Stone C."/>
            <person name="Strader C."/>
            <person name="Tesfaye S."/>
            <person name="Thomson T."/>
            <person name="Thoulutsang Y."/>
            <person name="Thoulutsang D."/>
            <person name="Topham K."/>
            <person name="Topping I."/>
            <person name="Tsamla T."/>
            <person name="Vassiliev H."/>
            <person name="Vo A."/>
            <person name="Wangchuk T."/>
            <person name="Wangdi T."/>
            <person name="Weiand M."/>
            <person name="Wilkinson J."/>
            <person name="Wilson A."/>
            <person name="Yadav S."/>
            <person name="Young G."/>
            <person name="Yu Q."/>
            <person name="Zembek L."/>
            <person name="Zhong D."/>
            <person name="Zimmer A."/>
            <person name="Zwirko Z."/>
            <person name="Jaffe D.B."/>
            <person name="Alvarez P."/>
            <person name="Brockman W."/>
            <person name="Butler J."/>
            <person name="Chin C."/>
            <person name="Gnerre S."/>
            <person name="Grabherr M."/>
            <person name="Kleber M."/>
            <person name="Mauceli E."/>
            <person name="MacCallum I."/>
        </authorList>
    </citation>
    <scope>NUCLEOTIDE SEQUENCE [LARGE SCALE GENOMIC DNA]</scope>
    <source>
        <strain evidence="3">MSH-3 / Tucson 14011-0111.49</strain>
    </source>
</reference>
<accession>B4G983</accession>
<dbReference type="Proteomes" id="UP000008744">
    <property type="component" value="Unassembled WGS sequence"/>
</dbReference>
<protein>
    <submittedName>
        <fullName evidence="2">GL18698</fullName>
    </submittedName>
</protein>
<evidence type="ECO:0000256" key="1">
    <source>
        <dbReference type="SAM" id="SignalP"/>
    </source>
</evidence>
<feature type="signal peptide" evidence="1">
    <location>
        <begin position="1"/>
        <end position="18"/>
    </location>
</feature>
<dbReference type="OrthoDB" id="7844174at2759"/>
<name>B4G983_DROPE</name>
<keyword evidence="3" id="KW-1185">Reference proteome</keyword>
<gene>
    <name evidence="2" type="primary">Dper\GL18698</name>
    <name evidence="2" type="ORF">Dper_GL18698</name>
</gene>
<dbReference type="AlphaFoldDB" id="B4G983"/>
<dbReference type="EMBL" id="CH479180">
    <property type="protein sequence ID" value="EDW28913.1"/>
    <property type="molecule type" value="Genomic_DNA"/>
</dbReference>
<evidence type="ECO:0000313" key="2">
    <source>
        <dbReference type="EMBL" id="EDW28913.1"/>
    </source>
</evidence>
<feature type="chain" id="PRO_5002803302" evidence="1">
    <location>
        <begin position="19"/>
        <end position="169"/>
    </location>
</feature>